<dbReference type="UniPathway" id="UPA00050">
    <property type="reaction ID" value="UER00065"/>
</dbReference>
<dbReference type="SUPFAM" id="SSF53686">
    <property type="entry name" value="Tryptophan synthase beta subunit-like PLP-dependent enzymes"/>
    <property type="match status" value="1"/>
</dbReference>
<feature type="domain" description="Tryptophan synthase beta chain-like PALP" evidence="13">
    <location>
        <begin position="74"/>
        <end position="376"/>
    </location>
</feature>
<dbReference type="InterPro" id="IPR050147">
    <property type="entry name" value="Ser/Thr_Dehydratase"/>
</dbReference>
<comment type="similarity">
    <text evidence="3">Belongs to the threonine synthase family.</text>
</comment>
<evidence type="ECO:0000313" key="15">
    <source>
        <dbReference type="Proteomes" id="UP000177025"/>
    </source>
</evidence>
<reference evidence="14 15" key="1">
    <citation type="journal article" date="2016" name="Nat. Commun.">
        <title>Thousands of microbial genomes shed light on interconnected biogeochemical processes in an aquifer system.</title>
        <authorList>
            <person name="Anantharaman K."/>
            <person name="Brown C.T."/>
            <person name="Hug L.A."/>
            <person name="Sharon I."/>
            <person name="Castelle C.J."/>
            <person name="Probst A.J."/>
            <person name="Thomas B.C."/>
            <person name="Singh A."/>
            <person name="Wilkins M.J."/>
            <person name="Karaoz U."/>
            <person name="Brodie E.L."/>
            <person name="Williams K.H."/>
            <person name="Hubbard S.S."/>
            <person name="Banfield J.F."/>
        </authorList>
    </citation>
    <scope>NUCLEOTIDE SEQUENCE [LARGE SCALE GENOMIC DNA]</scope>
</reference>
<comment type="catalytic activity">
    <reaction evidence="10">
        <text>O-phospho-L-homoserine + H2O = L-threonine + phosphate</text>
        <dbReference type="Rhea" id="RHEA:10840"/>
        <dbReference type="ChEBI" id="CHEBI:15377"/>
        <dbReference type="ChEBI" id="CHEBI:43474"/>
        <dbReference type="ChEBI" id="CHEBI:57590"/>
        <dbReference type="ChEBI" id="CHEBI:57926"/>
        <dbReference type="EC" id="4.2.3.1"/>
    </reaction>
</comment>
<dbReference type="PANTHER" id="PTHR48078">
    <property type="entry name" value="THREONINE DEHYDRATASE, MITOCHONDRIAL-RELATED"/>
    <property type="match status" value="1"/>
</dbReference>
<dbReference type="CDD" id="cd01563">
    <property type="entry name" value="Thr-synth_1"/>
    <property type="match status" value="1"/>
</dbReference>
<comment type="cofactor">
    <cofactor evidence="1 12">
        <name>pyridoxal 5'-phosphate</name>
        <dbReference type="ChEBI" id="CHEBI:597326"/>
    </cofactor>
</comment>
<evidence type="ECO:0000256" key="11">
    <source>
        <dbReference type="NCBIfam" id="TIGR00260"/>
    </source>
</evidence>
<dbReference type="PROSITE" id="PS00165">
    <property type="entry name" value="DEHYDRATASE_SER_THR"/>
    <property type="match status" value="1"/>
</dbReference>
<keyword evidence="6" id="KW-0028">Amino-acid biosynthesis</keyword>
<evidence type="ECO:0000256" key="3">
    <source>
        <dbReference type="ARBA" id="ARBA00005517"/>
    </source>
</evidence>
<accession>A0A1F4UB01</accession>
<dbReference type="GO" id="GO:0004794">
    <property type="term" value="F:threonine deaminase activity"/>
    <property type="evidence" value="ECO:0007669"/>
    <property type="project" value="TreeGrafter"/>
</dbReference>
<evidence type="ECO:0000313" key="14">
    <source>
        <dbReference type="EMBL" id="OGC41453.1"/>
    </source>
</evidence>
<dbReference type="GO" id="GO:0006565">
    <property type="term" value="P:L-serine catabolic process"/>
    <property type="evidence" value="ECO:0007669"/>
    <property type="project" value="TreeGrafter"/>
</dbReference>
<dbReference type="GO" id="GO:0006567">
    <property type="term" value="P:L-threonine catabolic process"/>
    <property type="evidence" value="ECO:0007669"/>
    <property type="project" value="TreeGrafter"/>
</dbReference>
<dbReference type="AlphaFoldDB" id="A0A1F4UB01"/>
<feature type="modified residue" description="N6-(pyridoxal phosphate)lysine" evidence="12">
    <location>
        <position position="111"/>
    </location>
</feature>
<comment type="caution">
    <text evidence="14">The sequence shown here is derived from an EMBL/GenBank/DDBJ whole genome shotgun (WGS) entry which is preliminary data.</text>
</comment>
<dbReference type="GO" id="GO:0004795">
    <property type="term" value="F:threonine synthase activity"/>
    <property type="evidence" value="ECO:0007669"/>
    <property type="project" value="UniProtKB-UniRule"/>
</dbReference>
<dbReference type="GO" id="GO:0009097">
    <property type="term" value="P:isoleucine biosynthetic process"/>
    <property type="evidence" value="ECO:0007669"/>
    <property type="project" value="TreeGrafter"/>
</dbReference>
<comment type="pathway">
    <text evidence="2">Amino-acid biosynthesis; L-threonine biosynthesis; L-threonine from L-aspartate: step 5/5.</text>
</comment>
<gene>
    <name evidence="14" type="ORF">A2Y85_05880</name>
</gene>
<dbReference type="NCBIfam" id="TIGR00260">
    <property type="entry name" value="thrC"/>
    <property type="match status" value="1"/>
</dbReference>
<evidence type="ECO:0000256" key="12">
    <source>
        <dbReference type="PIRSR" id="PIRSR604450-51"/>
    </source>
</evidence>
<evidence type="ECO:0000256" key="1">
    <source>
        <dbReference type="ARBA" id="ARBA00001933"/>
    </source>
</evidence>
<keyword evidence="7" id="KW-0791">Threonine biosynthesis</keyword>
<dbReference type="Proteomes" id="UP000177025">
    <property type="component" value="Unassembled WGS sequence"/>
</dbReference>
<evidence type="ECO:0000256" key="5">
    <source>
        <dbReference type="ARBA" id="ARBA00018679"/>
    </source>
</evidence>
<evidence type="ECO:0000259" key="13">
    <source>
        <dbReference type="Pfam" id="PF00291"/>
    </source>
</evidence>
<evidence type="ECO:0000256" key="6">
    <source>
        <dbReference type="ARBA" id="ARBA00022605"/>
    </source>
</evidence>
<dbReference type="GO" id="GO:0030170">
    <property type="term" value="F:pyridoxal phosphate binding"/>
    <property type="evidence" value="ECO:0007669"/>
    <property type="project" value="InterPro"/>
</dbReference>
<evidence type="ECO:0000256" key="8">
    <source>
        <dbReference type="ARBA" id="ARBA00022898"/>
    </source>
</evidence>
<dbReference type="Gene3D" id="3.40.50.1100">
    <property type="match status" value="2"/>
</dbReference>
<sequence length="393" mass="43295">MSFVRYLVCSKCGNKVEPDRLWNLCTLCSKPLIPIYDLKSVRKAIKPQDIIDREPNIWRYRELLPVDEPDNMLTLGEGFSPMLHLERLGAQLGFDNLYIKDEGQNPTGSFKARGMAVAISKARELGVNSISVPSLGNAGSAACAYAALAGIQAYVFMPVNVPRVFVVECIAYGGHVQLIDGLITDCGRQAADELKQSGRFDLSTLKEPYRIEGKKTMGFEIAEQMGWQLPDVIIYPTGGGTGLIGMWKAFEELQNLGWIKPKMPRMVCVQSKGCAPIVQAFSENATSARKWSSVNTIADGLRVPSSIADFMILRALYESRGTAITVSDDEIMKAITEIGVSEGIFCCPEGGATFAAFKQLRQSGWIEDRETVLLFNTASGTKYAHLWIQDLRS</sequence>
<dbReference type="PANTHER" id="PTHR48078:SF6">
    <property type="entry name" value="L-THREONINE DEHYDRATASE CATABOLIC TDCB"/>
    <property type="match status" value="1"/>
</dbReference>
<evidence type="ECO:0000256" key="7">
    <source>
        <dbReference type="ARBA" id="ARBA00022697"/>
    </source>
</evidence>
<dbReference type="Pfam" id="PF00291">
    <property type="entry name" value="PALP"/>
    <property type="match status" value="1"/>
</dbReference>
<dbReference type="EC" id="4.2.3.1" evidence="4 11"/>
<dbReference type="GO" id="GO:0003941">
    <property type="term" value="F:L-serine ammonia-lyase activity"/>
    <property type="evidence" value="ECO:0007669"/>
    <property type="project" value="TreeGrafter"/>
</dbReference>
<dbReference type="EMBL" id="MEUM01000106">
    <property type="protein sequence ID" value="OGC41453.1"/>
    <property type="molecule type" value="Genomic_DNA"/>
</dbReference>
<dbReference type="InterPro" id="IPR004450">
    <property type="entry name" value="Thr_synthase-like"/>
</dbReference>
<dbReference type="InterPro" id="IPR036052">
    <property type="entry name" value="TrpB-like_PALP_sf"/>
</dbReference>
<organism evidence="14 15">
    <name type="scientific">candidate division WOR-3 bacterium RBG_13_43_14</name>
    <dbReference type="NCBI Taxonomy" id="1802590"/>
    <lineage>
        <taxon>Bacteria</taxon>
        <taxon>Bacteria division WOR-3</taxon>
    </lineage>
</organism>
<name>A0A1F4UB01_UNCW3</name>
<keyword evidence="8 12" id="KW-0663">Pyridoxal phosphate</keyword>
<protein>
    <recommendedName>
        <fullName evidence="5 11">Threonine synthase</fullName>
        <ecNumber evidence="4 11">4.2.3.1</ecNumber>
    </recommendedName>
</protein>
<dbReference type="GO" id="GO:0009088">
    <property type="term" value="P:threonine biosynthetic process"/>
    <property type="evidence" value="ECO:0007669"/>
    <property type="project" value="UniProtKB-UniRule"/>
</dbReference>
<evidence type="ECO:0000256" key="10">
    <source>
        <dbReference type="ARBA" id="ARBA00049144"/>
    </source>
</evidence>
<evidence type="ECO:0000256" key="9">
    <source>
        <dbReference type="ARBA" id="ARBA00023239"/>
    </source>
</evidence>
<dbReference type="InterPro" id="IPR000634">
    <property type="entry name" value="Ser/Thr_deHydtase_PyrdxlP-BS"/>
</dbReference>
<proteinExistence type="inferred from homology"/>
<evidence type="ECO:0000256" key="4">
    <source>
        <dbReference type="ARBA" id="ARBA00013028"/>
    </source>
</evidence>
<evidence type="ECO:0000256" key="2">
    <source>
        <dbReference type="ARBA" id="ARBA00004979"/>
    </source>
</evidence>
<dbReference type="NCBIfam" id="NF006050">
    <property type="entry name" value="PRK08197.1"/>
    <property type="match status" value="1"/>
</dbReference>
<dbReference type="InterPro" id="IPR001926">
    <property type="entry name" value="TrpB-like_PALP"/>
</dbReference>
<keyword evidence="9" id="KW-0456">Lyase</keyword>